<dbReference type="PANTHER" id="PTHR11895">
    <property type="entry name" value="TRANSAMIDASE"/>
    <property type="match status" value="1"/>
</dbReference>
<name>A0ABR0JWS4_9EURO</name>
<evidence type="ECO:0000259" key="1">
    <source>
        <dbReference type="Pfam" id="PF01425"/>
    </source>
</evidence>
<dbReference type="Proteomes" id="UP001345013">
    <property type="component" value="Unassembled WGS sequence"/>
</dbReference>
<reference evidence="2 3" key="1">
    <citation type="submission" date="2023-08" db="EMBL/GenBank/DDBJ databases">
        <title>Black Yeasts Isolated from many extreme environments.</title>
        <authorList>
            <person name="Coleine C."/>
            <person name="Stajich J.E."/>
            <person name="Selbmann L."/>
        </authorList>
    </citation>
    <scope>NUCLEOTIDE SEQUENCE [LARGE SCALE GENOMIC DNA]</scope>
    <source>
        <strain evidence="2 3">CCFEE 5885</strain>
    </source>
</reference>
<comment type="caution">
    <text evidence="2">The sequence shown here is derived from an EMBL/GenBank/DDBJ whole genome shotgun (WGS) entry which is preliminary data.</text>
</comment>
<dbReference type="Pfam" id="PF01425">
    <property type="entry name" value="Amidase"/>
    <property type="match status" value="1"/>
</dbReference>
<dbReference type="InterPro" id="IPR000120">
    <property type="entry name" value="Amidase"/>
</dbReference>
<gene>
    <name evidence="2" type="ORF">LTR24_009830</name>
</gene>
<organism evidence="2 3">
    <name type="scientific">Lithohypha guttulata</name>
    <dbReference type="NCBI Taxonomy" id="1690604"/>
    <lineage>
        <taxon>Eukaryota</taxon>
        <taxon>Fungi</taxon>
        <taxon>Dikarya</taxon>
        <taxon>Ascomycota</taxon>
        <taxon>Pezizomycotina</taxon>
        <taxon>Eurotiomycetes</taxon>
        <taxon>Chaetothyriomycetidae</taxon>
        <taxon>Chaetothyriales</taxon>
        <taxon>Trichomeriaceae</taxon>
        <taxon>Lithohypha</taxon>
    </lineage>
</organism>
<dbReference type="EMBL" id="JAVRRG010000240">
    <property type="protein sequence ID" value="KAK5075852.1"/>
    <property type="molecule type" value="Genomic_DNA"/>
</dbReference>
<protein>
    <recommendedName>
        <fullName evidence="1">Amidase domain-containing protein</fullName>
    </recommendedName>
</protein>
<dbReference type="InterPro" id="IPR023631">
    <property type="entry name" value="Amidase_dom"/>
</dbReference>
<keyword evidence="3" id="KW-1185">Reference proteome</keyword>
<evidence type="ECO:0000313" key="3">
    <source>
        <dbReference type="Proteomes" id="UP001345013"/>
    </source>
</evidence>
<feature type="domain" description="Amidase" evidence="1">
    <location>
        <begin position="101"/>
        <end position="566"/>
    </location>
</feature>
<proteinExistence type="predicted"/>
<sequence>MSIVAFAEGGKSSATPEVLQDIARRHNITITSPSDQAAYLAVVQAADATVALVDSLPDYISPLLAPVLTVGGERGYSLPNKSTDTYNVWSHHTSLQATDPTSNVLKDVKCVIKDNMTVAGVPYTCGTFPQIVSPKDGKYPIPVIDSSVVKRLLEAGAHIIGTSTCENYSLTPMSYTSANGPVHNPWLRGYNAGGSSSGSACLLGLRRARQLGVPGLENLGDLTDVAMGGDQAGSIRLPASYCGVHGLKPTHGLIPYTGIAGLHPMIDFCGPMATSVEDIARMLTALAGYDGLDPRMTPESPLRENVRQYHNELRSFLEAASSPSELGKDLKIGIISESFTSSGTSPDVAKAVEDAATQHFTAAGATVKHVSVPMHLLAPAIWTAATRTHMASLTVGTRVPDLLSHTLPHFTPRWPLDQEMFDLLTHANPAVINIIFGEDFLTEKYSSASQAKAHRHVFQLREAYNAALSQYDVLITPTCPTVAPPHPDLRPESQGGSGIMDKMKLAVGSTNNTCPFNASGHPAMSVPCGWARAAGEKGVAGSVGQEGWLPVGMQIVGKRWDEMTVLKAAKVFEAGGGGLGKWPGPA</sequence>
<dbReference type="SUPFAM" id="SSF75304">
    <property type="entry name" value="Amidase signature (AS) enzymes"/>
    <property type="match status" value="1"/>
</dbReference>
<dbReference type="PANTHER" id="PTHR11895:SF171">
    <property type="entry name" value="AMIDASE DOMAIN-CONTAINING PROTEIN"/>
    <property type="match status" value="1"/>
</dbReference>
<accession>A0ABR0JWS4</accession>
<dbReference type="InterPro" id="IPR036928">
    <property type="entry name" value="AS_sf"/>
</dbReference>
<evidence type="ECO:0000313" key="2">
    <source>
        <dbReference type="EMBL" id="KAK5075852.1"/>
    </source>
</evidence>
<dbReference type="Gene3D" id="3.90.1300.10">
    <property type="entry name" value="Amidase signature (AS) domain"/>
    <property type="match status" value="1"/>
</dbReference>